<dbReference type="PANTHER" id="PTHR47657">
    <property type="entry name" value="STEROL REGULATORY ELEMENT-BINDING PROTEIN ECM22"/>
    <property type="match status" value="1"/>
</dbReference>
<dbReference type="EMBL" id="JAVRRG010000005">
    <property type="protein sequence ID" value="KAK5100867.1"/>
    <property type="molecule type" value="Genomic_DNA"/>
</dbReference>
<keyword evidence="3" id="KW-1185">Reference proteome</keyword>
<gene>
    <name evidence="2" type="ORF">LTR24_000714</name>
</gene>
<evidence type="ECO:0000313" key="2">
    <source>
        <dbReference type="EMBL" id="KAK5100867.1"/>
    </source>
</evidence>
<sequence length="359" mass="39997">MLLSWQAKEWRTWVSLQQGISTVMRTMRPWLHQSDLAKFLESQRSLARIRASSTPSISGLPSQTPAAEDLQRLEHIVDAIHNLRLRLSSFPDLVQHIDEVLEYVGQMQQDYPLHFPEAAFERLLQLRSTIFWLPTAILRPDESDLGALAMMCHFYALGLVLEPLFPEVQGAHLGTMSLDPLEKVCQVIQARSAARPHDTTLQTALSMLDVPVQIAHIYRTSRSAVASPGAPYQSSPQPAVYTPQTYTLPSPADVGRLSSYANANVQSPFNAYQGGYNLNTFQSTLPYRHDSAAGRTQSSSRLSIGSSLQSMSSQHSSTENANIDYFSGAPTYQPNPGYAQMHDYQSRLVHTSIPAQIWT</sequence>
<dbReference type="Proteomes" id="UP001345013">
    <property type="component" value="Unassembled WGS sequence"/>
</dbReference>
<comment type="caution">
    <text evidence="2">The sequence shown here is derived from an EMBL/GenBank/DDBJ whole genome shotgun (WGS) entry which is preliminary data.</text>
</comment>
<dbReference type="InterPro" id="IPR052400">
    <property type="entry name" value="Zn2-C6_fungal_TF"/>
</dbReference>
<evidence type="ECO:0000256" key="1">
    <source>
        <dbReference type="SAM" id="MobiDB-lite"/>
    </source>
</evidence>
<accession>A0ABR0KNU9</accession>
<protein>
    <submittedName>
        <fullName evidence="2">Uncharacterized protein</fullName>
    </submittedName>
</protein>
<organism evidence="2 3">
    <name type="scientific">Lithohypha guttulata</name>
    <dbReference type="NCBI Taxonomy" id="1690604"/>
    <lineage>
        <taxon>Eukaryota</taxon>
        <taxon>Fungi</taxon>
        <taxon>Dikarya</taxon>
        <taxon>Ascomycota</taxon>
        <taxon>Pezizomycotina</taxon>
        <taxon>Eurotiomycetes</taxon>
        <taxon>Chaetothyriomycetidae</taxon>
        <taxon>Chaetothyriales</taxon>
        <taxon>Trichomeriaceae</taxon>
        <taxon>Lithohypha</taxon>
    </lineage>
</organism>
<dbReference type="PANTHER" id="PTHR47657:SF12">
    <property type="entry name" value="ZN(II)2CYS6 TRANSCRIPTION FACTOR (EUROFUNG)"/>
    <property type="match status" value="1"/>
</dbReference>
<feature type="compositionally biased region" description="Low complexity" evidence="1">
    <location>
        <begin position="297"/>
        <end position="317"/>
    </location>
</feature>
<evidence type="ECO:0000313" key="3">
    <source>
        <dbReference type="Proteomes" id="UP001345013"/>
    </source>
</evidence>
<feature type="region of interest" description="Disordered" evidence="1">
    <location>
        <begin position="290"/>
        <end position="328"/>
    </location>
</feature>
<reference evidence="2 3" key="1">
    <citation type="submission" date="2023-08" db="EMBL/GenBank/DDBJ databases">
        <title>Black Yeasts Isolated from many extreme environments.</title>
        <authorList>
            <person name="Coleine C."/>
            <person name="Stajich J.E."/>
            <person name="Selbmann L."/>
        </authorList>
    </citation>
    <scope>NUCLEOTIDE SEQUENCE [LARGE SCALE GENOMIC DNA]</scope>
    <source>
        <strain evidence="2 3">CCFEE 5885</strain>
    </source>
</reference>
<name>A0ABR0KNU9_9EURO</name>
<proteinExistence type="predicted"/>